<evidence type="ECO:0000313" key="2">
    <source>
        <dbReference type="Proteomes" id="UP001216139"/>
    </source>
</evidence>
<evidence type="ECO:0000313" key="1">
    <source>
        <dbReference type="EMBL" id="WCT13353.1"/>
    </source>
</evidence>
<proteinExistence type="predicted"/>
<gene>
    <name evidence="1" type="ORF">PQO05_05325</name>
</gene>
<reference evidence="1 2" key="1">
    <citation type="submission" date="2023-02" db="EMBL/GenBank/DDBJ databases">
        <title>Genome sequence of Mucilaginibacter jinjuensis strain KACC 16571.</title>
        <authorList>
            <person name="Kim S."/>
            <person name="Heo J."/>
            <person name="Kwon S.-W."/>
        </authorList>
    </citation>
    <scope>NUCLEOTIDE SEQUENCE [LARGE SCALE GENOMIC DNA]</scope>
    <source>
        <strain evidence="1 2">KACC 16571</strain>
    </source>
</reference>
<protein>
    <submittedName>
        <fullName evidence="1">Uncharacterized protein</fullName>
    </submittedName>
</protein>
<sequence length="97" mass="10875">MGGIWPESGFSLPPTLNNKPLEGGKKYVLSEALIVFSEEVRADEATMVRQYLDLTAAVYLNLPKPDTNYQDWPDILQKGYTNSYFGTLCLPRTDATE</sequence>
<dbReference type="RefSeq" id="WP_273631638.1">
    <property type="nucleotide sequence ID" value="NZ_CP117167.1"/>
</dbReference>
<dbReference type="Proteomes" id="UP001216139">
    <property type="component" value="Chromosome"/>
</dbReference>
<dbReference type="EMBL" id="CP117167">
    <property type="protein sequence ID" value="WCT13353.1"/>
    <property type="molecule type" value="Genomic_DNA"/>
</dbReference>
<keyword evidence="2" id="KW-1185">Reference proteome</keyword>
<accession>A0ABY7TAL4</accession>
<organism evidence="1 2">
    <name type="scientific">Mucilaginibacter jinjuensis</name>
    <dbReference type="NCBI Taxonomy" id="1176721"/>
    <lineage>
        <taxon>Bacteria</taxon>
        <taxon>Pseudomonadati</taxon>
        <taxon>Bacteroidota</taxon>
        <taxon>Sphingobacteriia</taxon>
        <taxon>Sphingobacteriales</taxon>
        <taxon>Sphingobacteriaceae</taxon>
        <taxon>Mucilaginibacter</taxon>
    </lineage>
</organism>
<name>A0ABY7TAL4_9SPHI</name>